<dbReference type="EMBL" id="FUZU01000002">
    <property type="protein sequence ID" value="SKC77207.1"/>
    <property type="molecule type" value="Genomic_DNA"/>
</dbReference>
<organism evidence="1 2">
    <name type="scientific">Ohtaekwangia koreensis</name>
    <dbReference type="NCBI Taxonomy" id="688867"/>
    <lineage>
        <taxon>Bacteria</taxon>
        <taxon>Pseudomonadati</taxon>
        <taxon>Bacteroidota</taxon>
        <taxon>Cytophagia</taxon>
        <taxon>Cytophagales</taxon>
        <taxon>Fulvivirgaceae</taxon>
        <taxon>Ohtaekwangia</taxon>
    </lineage>
</organism>
<accession>A0A1T5LMI9</accession>
<dbReference type="GO" id="GO:0032259">
    <property type="term" value="P:methylation"/>
    <property type="evidence" value="ECO:0007669"/>
    <property type="project" value="UniProtKB-KW"/>
</dbReference>
<dbReference type="CDD" id="cd02440">
    <property type="entry name" value="AdoMet_MTases"/>
    <property type="match status" value="1"/>
</dbReference>
<gene>
    <name evidence="1" type="ORF">SAMN05660236_3536</name>
</gene>
<dbReference type="Gene3D" id="3.40.50.150">
    <property type="entry name" value="Vaccinia Virus protein VP39"/>
    <property type="match status" value="1"/>
</dbReference>
<proteinExistence type="predicted"/>
<dbReference type="GO" id="GO:0008168">
    <property type="term" value="F:methyltransferase activity"/>
    <property type="evidence" value="ECO:0007669"/>
    <property type="project" value="UniProtKB-KW"/>
</dbReference>
<protein>
    <submittedName>
        <fullName evidence="1">Methyltransferase domain-containing protein</fullName>
    </submittedName>
</protein>
<dbReference type="SUPFAM" id="SSF53335">
    <property type="entry name" value="S-adenosyl-L-methionine-dependent methyltransferases"/>
    <property type="match status" value="1"/>
</dbReference>
<dbReference type="STRING" id="688867.SAMN05660236_3536"/>
<evidence type="ECO:0000313" key="2">
    <source>
        <dbReference type="Proteomes" id="UP000190961"/>
    </source>
</evidence>
<evidence type="ECO:0000313" key="1">
    <source>
        <dbReference type="EMBL" id="SKC77207.1"/>
    </source>
</evidence>
<dbReference type="AlphaFoldDB" id="A0A1T5LMI9"/>
<dbReference type="RefSeq" id="WP_079688048.1">
    <property type="nucleotide sequence ID" value="NZ_FUZU01000002.1"/>
</dbReference>
<dbReference type="OrthoDB" id="9791837at2"/>
<reference evidence="1 2" key="1">
    <citation type="submission" date="2017-02" db="EMBL/GenBank/DDBJ databases">
        <authorList>
            <person name="Peterson S.W."/>
        </authorList>
    </citation>
    <scope>NUCLEOTIDE SEQUENCE [LARGE SCALE GENOMIC DNA]</scope>
    <source>
        <strain evidence="1 2">DSM 25262</strain>
    </source>
</reference>
<keyword evidence="1" id="KW-0808">Transferase</keyword>
<keyword evidence="1" id="KW-0489">Methyltransferase</keyword>
<sequence length="243" mass="28012">MSTLYIHTENVHNLTAPREVAPLISDLIKPSSILDVGCGIGTWLKAFEQLGITDYIGVDGSYVNKSLLQIPLEKFHAQDLREAWSLDRKFDLVMSLEVAEHLDKQFAEHFVNTLVRHGDLIVFSAAIPKQGGQNHINEQWLSFWKEKFNAVHYTLYDVLRPKIWANEKVDVWYKQNMVIFCKEGHPLNEQLKVMSSGYIDVVHPDLFDFYRYQAERAELYEQGKLGLKSAFNAFLKALVNKLK</sequence>
<dbReference type="Pfam" id="PF13489">
    <property type="entry name" value="Methyltransf_23"/>
    <property type="match status" value="1"/>
</dbReference>
<dbReference type="Proteomes" id="UP000190961">
    <property type="component" value="Unassembled WGS sequence"/>
</dbReference>
<name>A0A1T5LMI9_9BACT</name>
<dbReference type="InterPro" id="IPR029063">
    <property type="entry name" value="SAM-dependent_MTases_sf"/>
</dbReference>
<keyword evidence="2" id="KW-1185">Reference proteome</keyword>